<gene>
    <name evidence="4" type="ORF">GCM10009020_04030</name>
</gene>
<name>A0AAV3T5R3_9EURY</name>
<dbReference type="RefSeq" id="WP_343772164.1">
    <property type="nucleotide sequence ID" value="NZ_BAAADV010000001.1"/>
</dbReference>
<dbReference type="CDD" id="cd04301">
    <property type="entry name" value="NAT_SF"/>
    <property type="match status" value="1"/>
</dbReference>
<dbReference type="InterPro" id="IPR050832">
    <property type="entry name" value="Bact_Acetyltransf"/>
</dbReference>
<feature type="domain" description="N-acetyltransferase" evidence="3">
    <location>
        <begin position="5"/>
        <end position="165"/>
    </location>
</feature>
<comment type="caution">
    <text evidence="4">The sequence shown here is derived from an EMBL/GenBank/DDBJ whole genome shotgun (WGS) entry which is preliminary data.</text>
</comment>
<dbReference type="PROSITE" id="PS51186">
    <property type="entry name" value="GNAT"/>
    <property type="match status" value="1"/>
</dbReference>
<sequence length="165" mass="17841">MGDDIAVRPATADDLAALRGVARRAWEAAYADTFDPATIDELLERGYADEVLEELVDADNAALLVAVDEDVIGYAGAVEADEEPAADLNVYVDPDRWGQGVGAQLLEATRERLADSGVERVSDYVLAENEVGNAFYAAHFDRVDERQVEIDGETHDANVYEAPLG</sequence>
<keyword evidence="1" id="KW-0808">Transferase</keyword>
<evidence type="ECO:0000259" key="3">
    <source>
        <dbReference type="PROSITE" id="PS51186"/>
    </source>
</evidence>
<organism evidence="4 5">
    <name type="scientific">Natronoarchaeum mannanilyticum</name>
    <dbReference type="NCBI Taxonomy" id="926360"/>
    <lineage>
        <taxon>Archaea</taxon>
        <taxon>Methanobacteriati</taxon>
        <taxon>Methanobacteriota</taxon>
        <taxon>Stenosarchaea group</taxon>
        <taxon>Halobacteria</taxon>
        <taxon>Halobacteriales</taxon>
        <taxon>Natronoarchaeaceae</taxon>
    </lineage>
</organism>
<proteinExistence type="predicted"/>
<keyword evidence="5" id="KW-1185">Reference proteome</keyword>
<dbReference type="Pfam" id="PF00583">
    <property type="entry name" value="Acetyltransf_1"/>
    <property type="match status" value="1"/>
</dbReference>
<dbReference type="InterPro" id="IPR000182">
    <property type="entry name" value="GNAT_dom"/>
</dbReference>
<accession>A0AAV3T5R3</accession>
<evidence type="ECO:0000313" key="5">
    <source>
        <dbReference type="Proteomes" id="UP001500420"/>
    </source>
</evidence>
<protein>
    <recommendedName>
        <fullName evidence="3">N-acetyltransferase domain-containing protein</fullName>
    </recommendedName>
</protein>
<dbReference type="PANTHER" id="PTHR43877">
    <property type="entry name" value="AMINOALKYLPHOSPHONATE N-ACETYLTRANSFERASE-RELATED-RELATED"/>
    <property type="match status" value="1"/>
</dbReference>
<dbReference type="SUPFAM" id="SSF55729">
    <property type="entry name" value="Acyl-CoA N-acyltransferases (Nat)"/>
    <property type="match status" value="1"/>
</dbReference>
<evidence type="ECO:0000256" key="2">
    <source>
        <dbReference type="ARBA" id="ARBA00023315"/>
    </source>
</evidence>
<dbReference type="InterPro" id="IPR016181">
    <property type="entry name" value="Acyl_CoA_acyltransferase"/>
</dbReference>
<dbReference type="Gene3D" id="3.40.630.30">
    <property type="match status" value="1"/>
</dbReference>
<reference evidence="4 5" key="1">
    <citation type="journal article" date="2019" name="Int. J. Syst. Evol. Microbiol.">
        <title>The Global Catalogue of Microorganisms (GCM) 10K type strain sequencing project: providing services to taxonomists for standard genome sequencing and annotation.</title>
        <authorList>
            <consortium name="The Broad Institute Genomics Platform"/>
            <consortium name="The Broad Institute Genome Sequencing Center for Infectious Disease"/>
            <person name="Wu L."/>
            <person name="Ma J."/>
        </authorList>
    </citation>
    <scope>NUCLEOTIDE SEQUENCE [LARGE SCALE GENOMIC DNA]</scope>
    <source>
        <strain evidence="4 5">JCM 16328</strain>
    </source>
</reference>
<dbReference type="PANTHER" id="PTHR43877:SF1">
    <property type="entry name" value="ACETYLTRANSFERASE"/>
    <property type="match status" value="1"/>
</dbReference>
<evidence type="ECO:0000313" key="4">
    <source>
        <dbReference type="EMBL" id="GAA0662699.1"/>
    </source>
</evidence>
<dbReference type="GO" id="GO:0016747">
    <property type="term" value="F:acyltransferase activity, transferring groups other than amino-acyl groups"/>
    <property type="evidence" value="ECO:0007669"/>
    <property type="project" value="InterPro"/>
</dbReference>
<evidence type="ECO:0000256" key="1">
    <source>
        <dbReference type="ARBA" id="ARBA00022679"/>
    </source>
</evidence>
<dbReference type="AlphaFoldDB" id="A0AAV3T5R3"/>
<keyword evidence="2" id="KW-0012">Acyltransferase</keyword>
<dbReference type="EMBL" id="BAAADV010000001">
    <property type="protein sequence ID" value="GAA0662699.1"/>
    <property type="molecule type" value="Genomic_DNA"/>
</dbReference>
<dbReference type="Proteomes" id="UP001500420">
    <property type="component" value="Unassembled WGS sequence"/>
</dbReference>